<dbReference type="GO" id="GO:0055085">
    <property type="term" value="P:transmembrane transport"/>
    <property type="evidence" value="ECO:0007669"/>
    <property type="project" value="InterPro"/>
</dbReference>
<proteinExistence type="predicted"/>
<keyword evidence="2 5" id="KW-0812">Transmembrane</keyword>
<evidence type="ECO:0000256" key="5">
    <source>
        <dbReference type="SAM" id="Phobius"/>
    </source>
</evidence>
<evidence type="ECO:0000313" key="7">
    <source>
        <dbReference type="EMBL" id="KIW42063.1"/>
    </source>
</evidence>
<dbReference type="InterPro" id="IPR001902">
    <property type="entry name" value="SLC26A/SulP_fam"/>
</dbReference>
<feature type="transmembrane region" description="Helical" evidence="5">
    <location>
        <begin position="332"/>
        <end position="353"/>
    </location>
</feature>
<dbReference type="STRING" id="215243.A0A0D2DGE9"/>
<protein>
    <recommendedName>
        <fullName evidence="6">SLC26A/SulP transporter domain-containing protein</fullName>
    </recommendedName>
</protein>
<keyword evidence="4 5" id="KW-0472">Membrane</keyword>
<dbReference type="Pfam" id="PF00916">
    <property type="entry name" value="Sulfate_transp"/>
    <property type="match status" value="1"/>
</dbReference>
<dbReference type="RefSeq" id="XP_016262279.1">
    <property type="nucleotide sequence ID" value="XM_016406675.1"/>
</dbReference>
<feature type="domain" description="SLC26A/SulP transporter" evidence="6">
    <location>
        <begin position="74"/>
        <end position="457"/>
    </location>
</feature>
<feature type="transmembrane region" description="Helical" evidence="5">
    <location>
        <begin position="78"/>
        <end position="98"/>
    </location>
</feature>
<feature type="transmembrane region" description="Helical" evidence="5">
    <location>
        <begin position="110"/>
        <end position="128"/>
    </location>
</feature>
<feature type="transmembrane region" description="Helical" evidence="5">
    <location>
        <begin position="373"/>
        <end position="393"/>
    </location>
</feature>
<evidence type="ECO:0000256" key="3">
    <source>
        <dbReference type="ARBA" id="ARBA00022989"/>
    </source>
</evidence>
<dbReference type="EMBL" id="KN847336">
    <property type="protein sequence ID" value="KIW42063.1"/>
    <property type="molecule type" value="Genomic_DNA"/>
</dbReference>
<sequence>MADQQTSENHHLLGLSLDRTPTYTYGSIPKPHRKNPFAASSESVLRRWIARVGSQSRTFLPCTQWVPHYRWEYLSGDFMGAATVAAIYAPLSVSFAFMSHAHPTSGMLSFVICSLVYALLGHCPQMIIGPEAPGSLLVGIAVRLAGTGSTGNDPVRDAQFAGAVTSAAGTVLLVAGLGRLGFLSCILHRPFMRGFVLSLGLGVVVEQTTPALRLPNSTSTLGPQASIAKKVGLITDQLKHLHSLSAMLSITSLIGVLICRWAKVSLKRRWPSVVLIPDRLLIVLLAALLTSACKWSDQGLEVLGELQPIHLDSQSFQWPFQVQNIEPLTKTIGAWFTLAMTGLFESMLIIETLRKTAKKSHAKGFRSDMNQELVALGTANALAGCFQAIPAFGGYGRSKLNVAAGGKTPMSSVFLGLMISCCMGFLLPAFYYVPRCVLAALLFEVGLSMMEECPADVAFSLKMRGWSELLIMILVVCASVFISISSGMMLGLTLSLLSLVRSSTKVKISEGTRLEREIITKLEQQGFENEHRKRAQGNILLLKFTQTVTMDNCAAQTLLEIVEDRVEQGVRVLFFCSAASENCSLILEKLSLSGILKQCGGPGSFLSSEEDVMTAIEQVERGEMLGDQGSMIDV</sequence>
<dbReference type="VEuPathDB" id="FungiDB:PV06_05648"/>
<dbReference type="HOGENOM" id="CLU_003182_10_2_1"/>
<dbReference type="PANTHER" id="PTHR11814">
    <property type="entry name" value="SULFATE TRANSPORTER"/>
    <property type="match status" value="1"/>
</dbReference>
<gene>
    <name evidence="7" type="ORF">PV06_05648</name>
</gene>
<keyword evidence="3 5" id="KW-1133">Transmembrane helix</keyword>
<dbReference type="OrthoDB" id="427213at2759"/>
<evidence type="ECO:0000313" key="8">
    <source>
        <dbReference type="Proteomes" id="UP000053342"/>
    </source>
</evidence>
<dbReference type="InterPro" id="IPR011547">
    <property type="entry name" value="SLC26A/SulP_dom"/>
</dbReference>
<evidence type="ECO:0000256" key="4">
    <source>
        <dbReference type="ARBA" id="ARBA00023136"/>
    </source>
</evidence>
<reference evidence="7 8" key="1">
    <citation type="submission" date="2015-01" db="EMBL/GenBank/DDBJ databases">
        <title>The Genome Sequence of Exophiala oligosperma CBS72588.</title>
        <authorList>
            <consortium name="The Broad Institute Genomics Platform"/>
            <person name="Cuomo C."/>
            <person name="de Hoog S."/>
            <person name="Gorbushina A."/>
            <person name="Stielow B."/>
            <person name="Teixiera M."/>
            <person name="Abouelleil A."/>
            <person name="Chapman S.B."/>
            <person name="Priest M."/>
            <person name="Young S.K."/>
            <person name="Wortman J."/>
            <person name="Nusbaum C."/>
            <person name="Birren B."/>
        </authorList>
    </citation>
    <scope>NUCLEOTIDE SEQUENCE [LARGE SCALE GENOMIC DNA]</scope>
    <source>
        <strain evidence="7 8">CBS 72588</strain>
    </source>
</reference>
<comment type="subcellular location">
    <subcellularLocation>
        <location evidence="1">Membrane</location>
        <topology evidence="1">Multi-pass membrane protein</topology>
    </subcellularLocation>
</comment>
<feature type="transmembrane region" description="Helical" evidence="5">
    <location>
        <begin position="273"/>
        <end position="292"/>
    </location>
</feature>
<accession>A0A0D2DGE9</accession>
<dbReference type="GeneID" id="27357722"/>
<feature type="transmembrane region" description="Helical" evidence="5">
    <location>
        <begin position="160"/>
        <end position="182"/>
    </location>
</feature>
<organism evidence="7 8">
    <name type="scientific">Exophiala oligosperma</name>
    <dbReference type="NCBI Taxonomy" id="215243"/>
    <lineage>
        <taxon>Eukaryota</taxon>
        <taxon>Fungi</taxon>
        <taxon>Dikarya</taxon>
        <taxon>Ascomycota</taxon>
        <taxon>Pezizomycotina</taxon>
        <taxon>Eurotiomycetes</taxon>
        <taxon>Chaetothyriomycetidae</taxon>
        <taxon>Chaetothyriales</taxon>
        <taxon>Herpotrichiellaceae</taxon>
        <taxon>Exophiala</taxon>
    </lineage>
</organism>
<dbReference type="GO" id="GO:0016020">
    <property type="term" value="C:membrane"/>
    <property type="evidence" value="ECO:0007669"/>
    <property type="project" value="UniProtKB-SubCell"/>
</dbReference>
<dbReference type="Proteomes" id="UP000053342">
    <property type="component" value="Unassembled WGS sequence"/>
</dbReference>
<evidence type="ECO:0000256" key="2">
    <source>
        <dbReference type="ARBA" id="ARBA00022692"/>
    </source>
</evidence>
<keyword evidence="8" id="KW-1185">Reference proteome</keyword>
<feature type="transmembrane region" description="Helical" evidence="5">
    <location>
        <begin position="469"/>
        <end position="497"/>
    </location>
</feature>
<feature type="transmembrane region" description="Helical" evidence="5">
    <location>
        <begin position="413"/>
        <end position="433"/>
    </location>
</feature>
<dbReference type="AlphaFoldDB" id="A0A0D2DGE9"/>
<name>A0A0D2DGE9_9EURO</name>
<evidence type="ECO:0000256" key="1">
    <source>
        <dbReference type="ARBA" id="ARBA00004141"/>
    </source>
</evidence>
<evidence type="ECO:0000259" key="6">
    <source>
        <dbReference type="Pfam" id="PF00916"/>
    </source>
</evidence>